<accession>A0ABY1BID1</accession>
<dbReference type="Pfam" id="PF13417">
    <property type="entry name" value="GST_N_3"/>
    <property type="match status" value="1"/>
</dbReference>
<dbReference type="SUPFAM" id="SSF52833">
    <property type="entry name" value="Thioredoxin-like"/>
    <property type="match status" value="1"/>
</dbReference>
<reference evidence="2 3" key="1">
    <citation type="submission" date="2016-10" db="EMBL/GenBank/DDBJ databases">
        <authorList>
            <person name="Varghese N."/>
            <person name="Submissions S."/>
        </authorList>
    </citation>
    <scope>NUCLEOTIDE SEQUENCE [LARGE SCALE GENOMIC DNA]</scope>
    <source>
        <strain evidence="2 3">CIP 109853</strain>
    </source>
</reference>
<dbReference type="PROSITE" id="PS50404">
    <property type="entry name" value="GST_NTER"/>
    <property type="match status" value="1"/>
</dbReference>
<dbReference type="Proteomes" id="UP000198512">
    <property type="component" value="Unassembled WGS sequence"/>
</dbReference>
<sequence length="226" mass="25400">MRELFELCGSDPHVLFSPYCWRVRLALQHKGLTFSSRPLNFTDKAPLACSGQTLVPVLRDGEQVVHDSVAIFAYLDRAYPEHPLLGDGVAATRARLLEKVVFQSLRMPLLKILVPRVHAVITEADQAYFRSTREKALGMSLEAFADPQAGEQALRQALQPLETWLTEQPYLDGEAPAGSDYLIAGLLFWAWCLGTQPWGEGTAVDQWFQRLLTRYEAQYGPVQRAL</sequence>
<comment type="caution">
    <text evidence="2">The sequence shown here is derived from an EMBL/GenBank/DDBJ whole genome shotgun (WGS) entry which is preliminary data.</text>
</comment>
<dbReference type="InterPro" id="IPR050983">
    <property type="entry name" value="GST_Omega/HSP26"/>
</dbReference>
<name>A0ABY1BID1_9PSED</name>
<evidence type="ECO:0000313" key="2">
    <source>
        <dbReference type="EMBL" id="SEQ94280.1"/>
    </source>
</evidence>
<gene>
    <name evidence="2" type="ORF">SAMN05216600_11228</name>
</gene>
<keyword evidence="3" id="KW-1185">Reference proteome</keyword>
<dbReference type="Pfam" id="PF22041">
    <property type="entry name" value="GST_C_7"/>
    <property type="match status" value="1"/>
</dbReference>
<protein>
    <submittedName>
        <fullName evidence="2">Glutathione S-transferase</fullName>
    </submittedName>
</protein>
<evidence type="ECO:0000259" key="1">
    <source>
        <dbReference type="PROSITE" id="PS50404"/>
    </source>
</evidence>
<proteinExistence type="predicted"/>
<dbReference type="SUPFAM" id="SSF47616">
    <property type="entry name" value="GST C-terminal domain-like"/>
    <property type="match status" value="1"/>
</dbReference>
<dbReference type="RefSeq" id="WP_069520963.1">
    <property type="nucleotide sequence ID" value="NZ_FOFP01000012.1"/>
</dbReference>
<dbReference type="InterPro" id="IPR004045">
    <property type="entry name" value="Glutathione_S-Trfase_N"/>
</dbReference>
<dbReference type="Gene3D" id="1.20.1050.10">
    <property type="match status" value="1"/>
</dbReference>
<dbReference type="InterPro" id="IPR036249">
    <property type="entry name" value="Thioredoxin-like_sf"/>
</dbReference>
<evidence type="ECO:0000313" key="3">
    <source>
        <dbReference type="Proteomes" id="UP000198512"/>
    </source>
</evidence>
<dbReference type="PANTHER" id="PTHR43968:SF6">
    <property type="entry name" value="GLUTATHIONE S-TRANSFERASE OMEGA"/>
    <property type="match status" value="1"/>
</dbReference>
<dbReference type="InterPro" id="IPR036282">
    <property type="entry name" value="Glutathione-S-Trfase_C_sf"/>
</dbReference>
<dbReference type="EMBL" id="FOFP01000012">
    <property type="protein sequence ID" value="SEQ94280.1"/>
    <property type="molecule type" value="Genomic_DNA"/>
</dbReference>
<feature type="domain" description="GST N-terminal" evidence="1">
    <location>
        <begin position="7"/>
        <end position="83"/>
    </location>
</feature>
<dbReference type="InterPro" id="IPR054416">
    <property type="entry name" value="GST_UstS-like_C"/>
</dbReference>
<dbReference type="Gene3D" id="3.40.30.10">
    <property type="entry name" value="Glutaredoxin"/>
    <property type="match status" value="1"/>
</dbReference>
<organism evidence="2 3">
    <name type="scientific">Pseudomonas cuatrocienegasensis</name>
    <dbReference type="NCBI Taxonomy" id="543360"/>
    <lineage>
        <taxon>Bacteria</taxon>
        <taxon>Pseudomonadati</taxon>
        <taxon>Pseudomonadota</taxon>
        <taxon>Gammaproteobacteria</taxon>
        <taxon>Pseudomonadales</taxon>
        <taxon>Pseudomonadaceae</taxon>
        <taxon>Pseudomonas</taxon>
    </lineage>
</organism>
<dbReference type="PANTHER" id="PTHR43968">
    <property type="match status" value="1"/>
</dbReference>